<protein>
    <submittedName>
        <fullName evidence="2">Uncharacterized protein</fullName>
    </submittedName>
</protein>
<reference evidence="2 3" key="3">
    <citation type="submission" date="2020-08" db="EMBL/GenBank/DDBJ databases">
        <title>Genomic Encyclopedia of Type Strains, Phase IV (KMG-IV): sequencing the most valuable type-strain genomes for metagenomic binning, comparative biology and taxonomic classification.</title>
        <authorList>
            <person name="Goeker M."/>
        </authorList>
    </citation>
    <scope>NUCLEOTIDE SEQUENCE [LARGE SCALE GENOMIC DNA]</scope>
    <source>
        <strain evidence="2 3">DSM 100774</strain>
    </source>
</reference>
<proteinExistence type="predicted"/>
<reference evidence="4" key="2">
    <citation type="journal article" date="2019" name="Int. J. Syst. Evol. Microbiol.">
        <title>The Global Catalogue of Microorganisms (GCM) 10K type strain sequencing project: providing services to taxonomists for standard genome sequencing and annotation.</title>
        <authorList>
            <consortium name="The Broad Institute Genomics Platform"/>
            <consortium name="The Broad Institute Genome Sequencing Center for Infectious Disease"/>
            <person name="Wu L."/>
            <person name="Ma J."/>
        </authorList>
    </citation>
    <scope>NUCLEOTIDE SEQUENCE [LARGE SCALE GENOMIC DNA]</scope>
    <source>
        <strain evidence="4">CGMCC 1.15287</strain>
    </source>
</reference>
<comment type="caution">
    <text evidence="2">The sequence shown here is derived from an EMBL/GenBank/DDBJ whole genome shotgun (WGS) entry which is preliminary data.</text>
</comment>
<organism evidence="2 3">
    <name type="scientific">Pedobacter zeae</name>
    <dbReference type="NCBI Taxonomy" id="1737356"/>
    <lineage>
        <taxon>Bacteria</taxon>
        <taxon>Pseudomonadati</taxon>
        <taxon>Bacteroidota</taxon>
        <taxon>Sphingobacteriia</taxon>
        <taxon>Sphingobacteriales</taxon>
        <taxon>Sphingobacteriaceae</taxon>
        <taxon>Pedobacter</taxon>
    </lineage>
</organism>
<reference evidence="1" key="4">
    <citation type="submission" date="2024-05" db="EMBL/GenBank/DDBJ databases">
        <authorList>
            <person name="Sun Q."/>
            <person name="Zhou Y."/>
        </authorList>
    </citation>
    <scope>NUCLEOTIDE SEQUENCE</scope>
    <source>
        <strain evidence="1">CGMCC 1.15287</strain>
    </source>
</reference>
<evidence type="ECO:0000313" key="4">
    <source>
        <dbReference type="Proteomes" id="UP000642938"/>
    </source>
</evidence>
<sequence length="199" mass="22738">MKKIVLIFLYFTTCLSCRSQEKIDLEKINFAKNYKEILNNTKFQTDVREIVTTLPVAYTKDVKQYKFGNISFVNSKETSIKSSSVGVLINNTTKRLTCGIKIEIEDTSISNELLTYLKSQYKAPTILSRIPQKNSEGKVLGNAAYYWTLKDKTLVLVQYYEYTNNKPNISSILYSVDNQVTTSDGHKNVVSLIIRTFTP</sequence>
<evidence type="ECO:0000313" key="1">
    <source>
        <dbReference type="EMBL" id="GGH19864.1"/>
    </source>
</evidence>
<accession>A0A7W6KCP3</accession>
<dbReference type="EMBL" id="BMHZ01000008">
    <property type="protein sequence ID" value="GGH19864.1"/>
    <property type="molecule type" value="Genomic_DNA"/>
</dbReference>
<dbReference type="Proteomes" id="UP000532273">
    <property type="component" value="Unassembled WGS sequence"/>
</dbReference>
<evidence type="ECO:0000313" key="3">
    <source>
        <dbReference type="Proteomes" id="UP000532273"/>
    </source>
</evidence>
<keyword evidence="4" id="KW-1185">Reference proteome</keyword>
<reference evidence="1" key="1">
    <citation type="journal article" date="2014" name="Int. J. Syst. Evol. Microbiol.">
        <title>Complete genome of a new Firmicutes species belonging to the dominant human colonic microbiota ('Ruminococcus bicirculans') reveals two chromosomes and a selective capacity to utilize plant glucans.</title>
        <authorList>
            <consortium name="NISC Comparative Sequencing Program"/>
            <person name="Wegmann U."/>
            <person name="Louis P."/>
            <person name="Goesmann A."/>
            <person name="Henrissat B."/>
            <person name="Duncan S.H."/>
            <person name="Flint H.J."/>
        </authorList>
    </citation>
    <scope>NUCLEOTIDE SEQUENCE</scope>
    <source>
        <strain evidence="1">CGMCC 1.15287</strain>
    </source>
</reference>
<dbReference type="RefSeq" id="WP_183766243.1">
    <property type="nucleotide sequence ID" value="NZ_BMHZ01000008.1"/>
</dbReference>
<evidence type="ECO:0000313" key="2">
    <source>
        <dbReference type="EMBL" id="MBB4109304.1"/>
    </source>
</evidence>
<dbReference type="AlphaFoldDB" id="A0A7W6KCP3"/>
<name>A0A7W6KCP3_9SPHI</name>
<dbReference type="EMBL" id="JACIEF010000003">
    <property type="protein sequence ID" value="MBB4109304.1"/>
    <property type="molecule type" value="Genomic_DNA"/>
</dbReference>
<dbReference type="Proteomes" id="UP000642938">
    <property type="component" value="Unassembled WGS sequence"/>
</dbReference>
<gene>
    <name evidence="1" type="ORF">GCM10007422_44990</name>
    <name evidence="2" type="ORF">GGQ60_003313</name>
</gene>